<feature type="region of interest" description="Disordered" evidence="1">
    <location>
        <begin position="1"/>
        <end position="38"/>
    </location>
</feature>
<evidence type="ECO:0000313" key="3">
    <source>
        <dbReference type="Proteomes" id="UP000186698"/>
    </source>
</evidence>
<dbReference type="InterPro" id="IPR029058">
    <property type="entry name" value="AB_hydrolase_fold"/>
</dbReference>
<dbReference type="Proteomes" id="UP000186698">
    <property type="component" value="Chromosome 4L"/>
</dbReference>
<dbReference type="SUPFAM" id="SSF53474">
    <property type="entry name" value="alpha/beta-Hydrolases"/>
    <property type="match status" value="1"/>
</dbReference>
<gene>
    <name evidence="4 5" type="primary">mgll.L</name>
    <name evidence="4 5" type="synonym">mgll</name>
</gene>
<dbReference type="RefSeq" id="XP_041445301.1">
    <property type="nucleotide sequence ID" value="XM_041589367.1"/>
</dbReference>
<dbReference type="GO" id="GO:0047372">
    <property type="term" value="F:monoacylglycerol lipase activity"/>
    <property type="evidence" value="ECO:0000318"/>
    <property type="project" value="GO_Central"/>
</dbReference>
<evidence type="ECO:0000256" key="1">
    <source>
        <dbReference type="SAM" id="MobiDB-lite"/>
    </source>
</evidence>
<dbReference type="OrthoDB" id="2498029at2759"/>
<dbReference type="InterPro" id="IPR051044">
    <property type="entry name" value="MAG_DAG_Lipase"/>
</dbReference>
<dbReference type="PRINTS" id="PR00111">
    <property type="entry name" value="ABHYDROLASE"/>
</dbReference>
<reference evidence="4 5" key="1">
    <citation type="submission" date="2025-04" db="UniProtKB">
        <authorList>
            <consortium name="RefSeq"/>
        </authorList>
    </citation>
    <scope>IDENTIFICATION</scope>
    <source>
        <strain evidence="4 5">J_2021</strain>
        <tissue evidence="4 5">Erythrocytes</tissue>
    </source>
</reference>
<dbReference type="InterPro" id="IPR000073">
    <property type="entry name" value="AB_hydrolase_1"/>
</dbReference>
<accession>A0A8J1MV33</accession>
<dbReference type="PANTHER" id="PTHR11614">
    <property type="entry name" value="PHOSPHOLIPASE-RELATED"/>
    <property type="match status" value="1"/>
</dbReference>
<sequence length="336" mass="36917">MQLHAQTASPEALADKHGASTAGDTPMMPEGSTPALSPQGVPYTELSHYINADGQHIFSRYWKPSGSPRALMFIVHGAGEHCCRYDDLAQILTALNFLVFSHDHVGHGQSEGERMTIHDFHIFVRDNIQHLDLMKKQYPDLPIFMCGHSMGGAIAILTVDERPDDFSGLILISPLVLPSPQSATSFKVFAAKLLNYVLPNLSLGSIDPSFVSRNKKEVEAYTTDPLVYHGGMKVSFGVQLLNATSRVEKALPLFKVPVLLFHGTLDKLCDIRGSHVMIDTIQSEEKTLKVYEGAFHALHKELPEVTSSVFQEIESWLQQKLGGTGSSNIVQQAPST</sequence>
<dbReference type="GO" id="GO:0016020">
    <property type="term" value="C:membrane"/>
    <property type="evidence" value="ECO:0000318"/>
    <property type="project" value="GO_Central"/>
</dbReference>
<dbReference type="FunFam" id="3.40.50.1820:FF:000117">
    <property type="entry name" value="Monoglyceride lipase, putative"/>
    <property type="match status" value="1"/>
</dbReference>
<dbReference type="InterPro" id="IPR022742">
    <property type="entry name" value="Hydrolase_4"/>
</dbReference>
<dbReference type="CTD" id="447764"/>
<dbReference type="RefSeq" id="XP_041445302.1">
    <property type="nucleotide sequence ID" value="XM_041589368.1"/>
</dbReference>
<dbReference type="AlphaFoldDB" id="A0A8J1MV33"/>
<name>A0A8J1MV33_XENLA</name>
<evidence type="ECO:0000313" key="5">
    <source>
        <dbReference type="RefSeq" id="XP_041445302.1"/>
    </source>
</evidence>
<dbReference type="GeneID" id="447764"/>
<organism evidence="3 4">
    <name type="scientific">Xenopus laevis</name>
    <name type="common">African clawed frog</name>
    <dbReference type="NCBI Taxonomy" id="8355"/>
    <lineage>
        <taxon>Eukaryota</taxon>
        <taxon>Metazoa</taxon>
        <taxon>Chordata</taxon>
        <taxon>Craniata</taxon>
        <taxon>Vertebrata</taxon>
        <taxon>Euteleostomi</taxon>
        <taxon>Amphibia</taxon>
        <taxon>Batrachia</taxon>
        <taxon>Anura</taxon>
        <taxon>Pipoidea</taxon>
        <taxon>Pipidae</taxon>
        <taxon>Xenopodinae</taxon>
        <taxon>Xenopus</taxon>
        <taxon>Xenopus</taxon>
    </lineage>
</organism>
<evidence type="ECO:0000259" key="2">
    <source>
        <dbReference type="Pfam" id="PF12146"/>
    </source>
</evidence>
<protein>
    <submittedName>
        <fullName evidence="4">Monoglyceride lipase L homeolog isoform X1</fullName>
    </submittedName>
    <submittedName>
        <fullName evidence="5">Monoglyceride lipase L homeolog isoform X2</fullName>
    </submittedName>
</protein>
<keyword evidence="3" id="KW-1185">Reference proteome</keyword>
<proteinExistence type="predicted"/>
<dbReference type="Pfam" id="PF12146">
    <property type="entry name" value="Hydrolase_4"/>
    <property type="match status" value="1"/>
</dbReference>
<feature type="domain" description="Serine aminopeptidase S33" evidence="2">
    <location>
        <begin position="67"/>
        <end position="302"/>
    </location>
</feature>
<evidence type="ECO:0000313" key="4">
    <source>
        <dbReference type="RefSeq" id="XP_041445301.1"/>
    </source>
</evidence>
<dbReference type="Gene3D" id="3.40.50.1820">
    <property type="entry name" value="alpha/beta hydrolase"/>
    <property type="match status" value="1"/>
</dbReference>